<dbReference type="EMBL" id="PKPP01010588">
    <property type="protein sequence ID" value="PWA45805.1"/>
    <property type="molecule type" value="Genomic_DNA"/>
</dbReference>
<comment type="caution">
    <text evidence="2">The sequence shown here is derived from an EMBL/GenBank/DDBJ whole genome shotgun (WGS) entry which is preliminary data.</text>
</comment>
<proteinExistence type="predicted"/>
<dbReference type="Proteomes" id="UP000245207">
    <property type="component" value="Unassembled WGS sequence"/>
</dbReference>
<name>A0A2U1L9X0_ARTAN</name>
<protein>
    <submittedName>
        <fullName evidence="2">Uncharacterized protein</fullName>
    </submittedName>
</protein>
<feature type="region of interest" description="Disordered" evidence="1">
    <location>
        <begin position="85"/>
        <end position="112"/>
    </location>
</feature>
<keyword evidence="3" id="KW-1185">Reference proteome</keyword>
<feature type="compositionally biased region" description="Polar residues" evidence="1">
    <location>
        <begin position="86"/>
        <end position="100"/>
    </location>
</feature>
<feature type="compositionally biased region" description="Basic residues" evidence="1">
    <location>
        <begin position="103"/>
        <end position="112"/>
    </location>
</feature>
<evidence type="ECO:0000313" key="3">
    <source>
        <dbReference type="Proteomes" id="UP000245207"/>
    </source>
</evidence>
<evidence type="ECO:0000256" key="1">
    <source>
        <dbReference type="SAM" id="MobiDB-lite"/>
    </source>
</evidence>
<gene>
    <name evidence="2" type="ORF">CTI12_AA514450</name>
</gene>
<accession>A0A2U1L9X0</accession>
<organism evidence="2 3">
    <name type="scientific">Artemisia annua</name>
    <name type="common">Sweet wormwood</name>
    <dbReference type="NCBI Taxonomy" id="35608"/>
    <lineage>
        <taxon>Eukaryota</taxon>
        <taxon>Viridiplantae</taxon>
        <taxon>Streptophyta</taxon>
        <taxon>Embryophyta</taxon>
        <taxon>Tracheophyta</taxon>
        <taxon>Spermatophyta</taxon>
        <taxon>Magnoliopsida</taxon>
        <taxon>eudicotyledons</taxon>
        <taxon>Gunneridae</taxon>
        <taxon>Pentapetalae</taxon>
        <taxon>asterids</taxon>
        <taxon>campanulids</taxon>
        <taxon>Asterales</taxon>
        <taxon>Asteraceae</taxon>
        <taxon>Asteroideae</taxon>
        <taxon>Anthemideae</taxon>
        <taxon>Artemisiinae</taxon>
        <taxon>Artemisia</taxon>
    </lineage>
</organism>
<sequence>MKPSKSPLPRIIGASDAAHNEVTDLDSTFEPIIDRLVHDLSKMHIYKDKMKDLLKQAEINIQTVPKMNGKVVMSSMLGVKEPDKITINSSGANKSKSSCISRMKPRNKVYAE</sequence>
<evidence type="ECO:0000313" key="2">
    <source>
        <dbReference type="EMBL" id="PWA45805.1"/>
    </source>
</evidence>
<dbReference type="AlphaFoldDB" id="A0A2U1L9X0"/>
<reference evidence="2 3" key="1">
    <citation type="journal article" date="2018" name="Mol. Plant">
        <title>The genome of Artemisia annua provides insight into the evolution of Asteraceae family and artemisinin biosynthesis.</title>
        <authorList>
            <person name="Shen Q."/>
            <person name="Zhang L."/>
            <person name="Liao Z."/>
            <person name="Wang S."/>
            <person name="Yan T."/>
            <person name="Shi P."/>
            <person name="Liu M."/>
            <person name="Fu X."/>
            <person name="Pan Q."/>
            <person name="Wang Y."/>
            <person name="Lv Z."/>
            <person name="Lu X."/>
            <person name="Zhang F."/>
            <person name="Jiang W."/>
            <person name="Ma Y."/>
            <person name="Chen M."/>
            <person name="Hao X."/>
            <person name="Li L."/>
            <person name="Tang Y."/>
            <person name="Lv G."/>
            <person name="Zhou Y."/>
            <person name="Sun X."/>
            <person name="Brodelius P.E."/>
            <person name="Rose J.K.C."/>
            <person name="Tang K."/>
        </authorList>
    </citation>
    <scope>NUCLEOTIDE SEQUENCE [LARGE SCALE GENOMIC DNA]</scope>
    <source>
        <strain evidence="3">cv. Huhao1</strain>
        <tissue evidence="2">Leaf</tissue>
    </source>
</reference>